<name>G0LA26_ZOBGA</name>
<accession>G0LA26</accession>
<evidence type="ECO:0000313" key="2">
    <source>
        <dbReference type="Proteomes" id="UP000008898"/>
    </source>
</evidence>
<reference evidence="2" key="1">
    <citation type="submission" date="2009-07" db="EMBL/GenBank/DDBJ databases">
        <title>Complete genome sequence of Zobellia galactanivorans Dsij.</title>
        <authorList>
            <consortium name="Genoscope - CEA"/>
        </authorList>
    </citation>
    <scope>NUCLEOTIDE SEQUENCE [LARGE SCALE GENOMIC DNA]</scope>
    <source>
        <strain evidence="2">DSM 12802 / CCUG 47099 / CIP 106680 / NCIMB 13871 / Dsij</strain>
    </source>
</reference>
<dbReference type="EMBL" id="FP476056">
    <property type="protein sequence ID" value="CAZ94996.1"/>
    <property type="molecule type" value="Genomic_DNA"/>
</dbReference>
<dbReference type="KEGG" id="zga:ZOBELLIA_938"/>
<proteinExistence type="predicted"/>
<organism evidence="1 2">
    <name type="scientific">Zobellia galactanivorans (strain DSM 12802 / CCUG 47099 / CIP 106680 / NCIMB 13871 / Dsij)</name>
    <dbReference type="NCBI Taxonomy" id="63186"/>
    <lineage>
        <taxon>Bacteria</taxon>
        <taxon>Pseudomonadati</taxon>
        <taxon>Bacteroidota</taxon>
        <taxon>Flavobacteriia</taxon>
        <taxon>Flavobacteriales</taxon>
        <taxon>Flavobacteriaceae</taxon>
        <taxon>Zobellia</taxon>
    </lineage>
</organism>
<keyword evidence="2" id="KW-1185">Reference proteome</keyword>
<reference evidence="1 2" key="2">
    <citation type="journal article" date="2012" name="Environ. Microbiol.">
        <title>Characterization of the first alginolytic operons in a marine bacterium: from their emergence in marine Flavobacteriia to their independent transfers to marine Proteobacteria and human gut Bacteroides.</title>
        <authorList>
            <person name="Thomas F."/>
            <person name="Barbeyron T."/>
            <person name="Tonon T."/>
            <person name="Genicot S."/>
            <person name="Czjzek M."/>
            <person name="Michel G."/>
        </authorList>
    </citation>
    <scope>NUCLEOTIDE SEQUENCE [LARGE SCALE GENOMIC DNA]</scope>
    <source>
        <strain evidence="2">DSM 12802 / CCUG 47099 / CIP 106680 / NCIMB 13871 / Dsij</strain>
    </source>
</reference>
<dbReference type="Proteomes" id="UP000008898">
    <property type="component" value="Chromosome"/>
</dbReference>
<evidence type="ECO:0000313" key="1">
    <source>
        <dbReference type="EMBL" id="CAZ94996.1"/>
    </source>
</evidence>
<sequence length="72" mass="8666">MHDREIRSGNHFGPIVDSIFRGLLSKRRSKFFLLSPISYKFPWLKILCSYFLCFRGQRLIPSIIRKFFSKRL</sequence>
<dbReference type="HOGENOM" id="CLU_2721451_0_0_10"/>
<dbReference type="STRING" id="63186.ZOBELLIA_938"/>
<gene>
    <name evidence="1" type="ordered locus">zobellia_938</name>
</gene>
<protein>
    <submittedName>
        <fullName evidence="1">Uncharacterized protein</fullName>
    </submittedName>
</protein>
<dbReference type="AlphaFoldDB" id="G0LA26"/>